<evidence type="ECO:0000256" key="1">
    <source>
        <dbReference type="SAM" id="Coils"/>
    </source>
</evidence>
<gene>
    <name evidence="4" type="ORF">R1sor_013681</name>
</gene>
<feature type="region of interest" description="Disordered" evidence="2">
    <location>
        <begin position="485"/>
        <end position="541"/>
    </location>
</feature>
<feature type="domain" description="Reverse transcriptase zinc-binding" evidence="3">
    <location>
        <begin position="291"/>
        <end position="364"/>
    </location>
</feature>
<evidence type="ECO:0000259" key="3">
    <source>
        <dbReference type="Pfam" id="PF13966"/>
    </source>
</evidence>
<accession>A0ABD3HA83</accession>
<comment type="caution">
    <text evidence="4">The sequence shown here is derived from an EMBL/GenBank/DDBJ whole genome shotgun (WGS) entry which is preliminary data.</text>
</comment>
<feature type="coiled-coil region" evidence="1">
    <location>
        <begin position="67"/>
        <end position="94"/>
    </location>
</feature>
<keyword evidence="5" id="KW-1185">Reference proteome</keyword>
<dbReference type="Pfam" id="PF13966">
    <property type="entry name" value="zf-RVT"/>
    <property type="match status" value="1"/>
</dbReference>
<dbReference type="AlphaFoldDB" id="A0ABD3HA83"/>
<feature type="compositionally biased region" description="Polar residues" evidence="2">
    <location>
        <begin position="502"/>
        <end position="512"/>
    </location>
</feature>
<dbReference type="InterPro" id="IPR026960">
    <property type="entry name" value="RVT-Znf"/>
</dbReference>
<evidence type="ECO:0000256" key="2">
    <source>
        <dbReference type="SAM" id="MobiDB-lite"/>
    </source>
</evidence>
<feature type="coiled-coil region" evidence="1">
    <location>
        <begin position="125"/>
        <end position="232"/>
    </location>
</feature>
<proteinExistence type="predicted"/>
<dbReference type="EMBL" id="JBJQOH010000004">
    <property type="protein sequence ID" value="KAL3687372.1"/>
    <property type="molecule type" value="Genomic_DNA"/>
</dbReference>
<reference evidence="4 5" key="1">
    <citation type="submission" date="2024-09" db="EMBL/GenBank/DDBJ databases">
        <title>Chromosome-scale assembly of Riccia sorocarpa.</title>
        <authorList>
            <person name="Paukszto L."/>
        </authorList>
    </citation>
    <scope>NUCLEOTIDE SEQUENCE [LARGE SCALE GENOMIC DNA]</scope>
    <source>
        <strain evidence="4">LP-2024</strain>
        <tissue evidence="4">Aerial parts of the thallus</tissue>
    </source>
</reference>
<name>A0ABD3HA83_9MARC</name>
<keyword evidence="1" id="KW-0175">Coiled coil</keyword>
<dbReference type="Proteomes" id="UP001633002">
    <property type="component" value="Unassembled WGS sequence"/>
</dbReference>
<organism evidence="4 5">
    <name type="scientific">Riccia sorocarpa</name>
    <dbReference type="NCBI Taxonomy" id="122646"/>
    <lineage>
        <taxon>Eukaryota</taxon>
        <taxon>Viridiplantae</taxon>
        <taxon>Streptophyta</taxon>
        <taxon>Embryophyta</taxon>
        <taxon>Marchantiophyta</taxon>
        <taxon>Marchantiopsida</taxon>
        <taxon>Marchantiidae</taxon>
        <taxon>Marchantiales</taxon>
        <taxon>Ricciaceae</taxon>
        <taxon>Riccia</taxon>
    </lineage>
</organism>
<evidence type="ECO:0000313" key="5">
    <source>
        <dbReference type="Proteomes" id="UP001633002"/>
    </source>
</evidence>
<evidence type="ECO:0000313" key="4">
    <source>
        <dbReference type="EMBL" id="KAL3687372.1"/>
    </source>
</evidence>
<sequence length="541" mass="62209">MTEFQPANPQLEGQIMPRQPATCHHGRHLHQHARHRMPTKPFDAFGLRAMNARVRISHAQDRLTLQLESADGTIADLKKDLTNLRQEVARSKQEGAKEAKAQVEAEMQLQIQHAHKEAAADKGAILKLESQVQTAQREILNWESKEQEWKGKTESLEKQVHEYKVLSAEATSAKQQVASLQLELQTQTAAAVRYQTSWEAELQRVADLKMQAQQLSDEIDLYKHTADRAEKAQAAGRLELAQVKKELQLWLWQKEEKTFQGWELASVEWKHLLGKPTNYTEILNEKWSIDWSRDKWKEFWNRLWKSELFLRDKTWLWRVIHNGLCVGARLKKRGITQGFCPWCDEEIESVEHCMLTCDLVKGRWDRLSLLYLLGKVQPEPVPNNSPMEFLDVATHQKALKLPLLLLLVSQTRTAWRVRCNKVFQRRRQITPTLAVLSNSVQTGTEIAAGLQQGEHRKLVEVGLAYLQLMLEIAKTEYRRQEADATRLQGGTWSAEDSPLPLPSSTTQQFSTASDEHEGLMDVQTDPSRYSCRGHGDRRTPH</sequence>
<protein>
    <recommendedName>
        <fullName evidence="3">Reverse transcriptase zinc-binding domain-containing protein</fullName>
    </recommendedName>
</protein>